<comment type="caution">
    <text evidence="2">The sequence shown here is derived from an EMBL/GenBank/DDBJ whole genome shotgun (WGS) entry which is preliminary data.</text>
</comment>
<keyword evidence="1" id="KW-0732">Signal</keyword>
<dbReference type="InterPro" id="IPR031325">
    <property type="entry name" value="RHS_repeat"/>
</dbReference>
<dbReference type="Gene3D" id="2.180.10.10">
    <property type="entry name" value="RHS repeat-associated core"/>
    <property type="match status" value="1"/>
</dbReference>
<gene>
    <name evidence="2" type="ORF">QUF54_01405</name>
</gene>
<dbReference type="InterPro" id="IPR006530">
    <property type="entry name" value="YD"/>
</dbReference>
<evidence type="ECO:0000256" key="1">
    <source>
        <dbReference type="SAM" id="SignalP"/>
    </source>
</evidence>
<dbReference type="EMBL" id="JAUCGM010000033">
    <property type="protein sequence ID" value="MDM8561993.1"/>
    <property type="molecule type" value="Genomic_DNA"/>
</dbReference>
<evidence type="ECO:0000313" key="2">
    <source>
        <dbReference type="EMBL" id="MDM8561993.1"/>
    </source>
</evidence>
<keyword evidence="3" id="KW-1185">Reference proteome</keyword>
<sequence>MTQFISILKFLAFTAGLLLSSASYAIDYVYDDLNRLVQVVYPTGEIIHYTYDVTGNLLSVVQTNQNNADTSNTNEATQ</sequence>
<protein>
    <submittedName>
        <fullName evidence="2">RHS repeat protein</fullName>
    </submittedName>
</protein>
<organism evidence="2 3">
    <name type="scientific">Candidatus Marithioploca araucensis</name>
    <dbReference type="NCBI Taxonomy" id="70273"/>
    <lineage>
        <taxon>Bacteria</taxon>
        <taxon>Pseudomonadati</taxon>
        <taxon>Pseudomonadota</taxon>
        <taxon>Gammaproteobacteria</taxon>
        <taxon>Thiotrichales</taxon>
        <taxon>Thiotrichaceae</taxon>
        <taxon>Candidatus Marithioploca</taxon>
    </lineage>
</organism>
<dbReference type="NCBIfam" id="TIGR01643">
    <property type="entry name" value="YD_repeat_2x"/>
    <property type="match status" value="1"/>
</dbReference>
<dbReference type="Proteomes" id="UP001171945">
    <property type="component" value="Unassembled WGS sequence"/>
</dbReference>
<evidence type="ECO:0000313" key="3">
    <source>
        <dbReference type="Proteomes" id="UP001171945"/>
    </source>
</evidence>
<name>A0ABT7VR47_9GAMM</name>
<dbReference type="Pfam" id="PF05593">
    <property type="entry name" value="RHS_repeat"/>
    <property type="match status" value="1"/>
</dbReference>
<proteinExistence type="predicted"/>
<feature type="chain" id="PRO_5047177815" evidence="1">
    <location>
        <begin position="26"/>
        <end position="78"/>
    </location>
</feature>
<accession>A0ABT7VR47</accession>
<feature type="signal peptide" evidence="1">
    <location>
        <begin position="1"/>
        <end position="25"/>
    </location>
</feature>
<reference evidence="2" key="1">
    <citation type="submission" date="2023-06" db="EMBL/GenBank/DDBJ databases">
        <title>Uncultivated large filamentous bacteria from sulfidic sediments reveal new species and different genomic features in energy metabolism and defense.</title>
        <authorList>
            <person name="Fonseca A."/>
        </authorList>
    </citation>
    <scope>NUCLEOTIDE SEQUENCE</scope>
    <source>
        <strain evidence="2">HSG4</strain>
    </source>
</reference>